<name>A0A8J3X9G4_9ACTN</name>
<feature type="region of interest" description="Disordered" evidence="1">
    <location>
        <begin position="1"/>
        <end position="117"/>
    </location>
</feature>
<gene>
    <name evidence="2" type="ORF">Pmi06nite_58330</name>
</gene>
<protein>
    <submittedName>
        <fullName evidence="2">Uncharacterized protein</fullName>
    </submittedName>
</protein>
<evidence type="ECO:0000313" key="2">
    <source>
        <dbReference type="EMBL" id="GII32391.1"/>
    </source>
</evidence>
<reference evidence="2 3" key="1">
    <citation type="submission" date="2021-01" db="EMBL/GenBank/DDBJ databases">
        <title>Whole genome shotgun sequence of Planotetraspora mira NBRC 15435.</title>
        <authorList>
            <person name="Komaki H."/>
            <person name="Tamura T."/>
        </authorList>
    </citation>
    <scope>NUCLEOTIDE SEQUENCE [LARGE SCALE GENOMIC DNA]</scope>
    <source>
        <strain evidence="2 3">NBRC 15435</strain>
    </source>
</reference>
<sequence>MLSARLGEERDERDHGEKHGEQRVGDQRAGPDPRHDAGGLTRLHGLKYVARPLGMPPLEEGSSVVRRPAPAVPPPSPQTPVRRRPIGGGRLDSLPLRREPGRVAPPDGGGKSWRAQGIRQPWPTVYVPRVGIPPMTCESRATTAFAPARHPLGGPYIDQF</sequence>
<accession>A0A8J3X9G4</accession>
<organism evidence="2 3">
    <name type="scientific">Planotetraspora mira</name>
    <dbReference type="NCBI Taxonomy" id="58121"/>
    <lineage>
        <taxon>Bacteria</taxon>
        <taxon>Bacillati</taxon>
        <taxon>Actinomycetota</taxon>
        <taxon>Actinomycetes</taxon>
        <taxon>Streptosporangiales</taxon>
        <taxon>Streptosporangiaceae</taxon>
        <taxon>Planotetraspora</taxon>
    </lineage>
</organism>
<evidence type="ECO:0000313" key="3">
    <source>
        <dbReference type="Proteomes" id="UP000650628"/>
    </source>
</evidence>
<proteinExistence type="predicted"/>
<evidence type="ECO:0000256" key="1">
    <source>
        <dbReference type="SAM" id="MobiDB-lite"/>
    </source>
</evidence>
<dbReference type="Proteomes" id="UP000650628">
    <property type="component" value="Unassembled WGS sequence"/>
</dbReference>
<dbReference type="EMBL" id="BOOO01000034">
    <property type="protein sequence ID" value="GII32391.1"/>
    <property type="molecule type" value="Genomic_DNA"/>
</dbReference>
<keyword evidence="3" id="KW-1185">Reference proteome</keyword>
<comment type="caution">
    <text evidence="2">The sequence shown here is derived from an EMBL/GenBank/DDBJ whole genome shotgun (WGS) entry which is preliminary data.</text>
</comment>
<dbReference type="AlphaFoldDB" id="A0A8J3X9G4"/>
<feature type="compositionally biased region" description="Basic and acidic residues" evidence="1">
    <location>
        <begin position="1"/>
        <end position="37"/>
    </location>
</feature>